<keyword evidence="3" id="KW-1185">Reference proteome</keyword>
<name>A0A370PM30_ASPPH</name>
<dbReference type="EMBL" id="KZ851851">
    <property type="protein sequence ID" value="RDK43247.1"/>
    <property type="molecule type" value="Genomic_DNA"/>
</dbReference>
<evidence type="ECO:0000313" key="3">
    <source>
        <dbReference type="Proteomes" id="UP000254937"/>
    </source>
</evidence>
<gene>
    <name evidence="2" type="ORF">M752DRAFT_154636</name>
</gene>
<sequence length="161" mass="18136">MDNQRRQSLVSLNLNERQGFSPSHMAKSNPLGPEEHRADAELSDYSMGNGTYVFAPTGECADTLVFPLVAATKARAISFPFLFFAFIISFPPRGFRGDTSYVVFRPTLATKFLSESRFCASSEEFGQPRGNKPEEMHRVHICRSRKRKHPRTSTDARYGVP</sequence>
<protein>
    <submittedName>
        <fullName evidence="2">Uncharacterized protein</fullName>
    </submittedName>
</protein>
<proteinExistence type="predicted"/>
<feature type="region of interest" description="Disordered" evidence="1">
    <location>
        <begin position="123"/>
        <end position="161"/>
    </location>
</feature>
<evidence type="ECO:0000313" key="2">
    <source>
        <dbReference type="EMBL" id="RDK43247.1"/>
    </source>
</evidence>
<organism evidence="2 3">
    <name type="scientific">Aspergillus phoenicis ATCC 13157</name>
    <dbReference type="NCBI Taxonomy" id="1353007"/>
    <lineage>
        <taxon>Eukaryota</taxon>
        <taxon>Fungi</taxon>
        <taxon>Dikarya</taxon>
        <taxon>Ascomycota</taxon>
        <taxon>Pezizomycotina</taxon>
        <taxon>Eurotiomycetes</taxon>
        <taxon>Eurotiomycetidae</taxon>
        <taxon>Eurotiales</taxon>
        <taxon>Aspergillaceae</taxon>
        <taxon>Aspergillus</taxon>
    </lineage>
</organism>
<reference evidence="2 3" key="1">
    <citation type="submission" date="2018-07" db="EMBL/GenBank/DDBJ databases">
        <title>Section-level genome sequencing of Aspergillus section Nigri to investigate inter- and intra-species variation.</title>
        <authorList>
            <consortium name="DOE Joint Genome Institute"/>
            <person name="Vesth T.C."/>
            <person name="Nybo J.L."/>
            <person name="Theobald S."/>
            <person name="Frisvad J.C."/>
            <person name="Larsen T.O."/>
            <person name="Nielsen K.F."/>
            <person name="Hoof J.B."/>
            <person name="Brandl J."/>
            <person name="Salamov A."/>
            <person name="Riley R."/>
            <person name="Gladden J.M."/>
            <person name="Phatale P."/>
            <person name="Nielsen M.T."/>
            <person name="Lyhne E.K."/>
            <person name="Kogle M.E."/>
            <person name="Strasser K."/>
            <person name="McDonnell E."/>
            <person name="Barry K."/>
            <person name="Clum A."/>
            <person name="Chen C."/>
            <person name="Nolan M."/>
            <person name="Sandor L."/>
            <person name="Kuo A."/>
            <person name="Lipzen A."/>
            <person name="Hainaut M."/>
            <person name="Drula E."/>
            <person name="Tsang A."/>
            <person name="Magnuson J.K."/>
            <person name="Henrissat B."/>
            <person name="Wiebenga A."/>
            <person name="Simmons B.A."/>
            <person name="Makela M.R."/>
            <person name="De vries R.P."/>
            <person name="Grigoriev I.V."/>
            <person name="Mortensen U.H."/>
            <person name="Baker S.E."/>
            <person name="Andersen M.R."/>
        </authorList>
    </citation>
    <scope>NUCLEOTIDE SEQUENCE [LARGE SCALE GENOMIC DNA]</scope>
    <source>
        <strain evidence="2 3">ATCC 13157</strain>
    </source>
</reference>
<accession>A0A370PM30</accession>
<evidence type="ECO:0000256" key="1">
    <source>
        <dbReference type="SAM" id="MobiDB-lite"/>
    </source>
</evidence>
<dbReference type="AlphaFoldDB" id="A0A370PM30"/>
<feature type="compositionally biased region" description="Basic residues" evidence="1">
    <location>
        <begin position="139"/>
        <end position="151"/>
    </location>
</feature>
<dbReference type="Proteomes" id="UP000254937">
    <property type="component" value="Unassembled WGS sequence"/>
</dbReference>